<organism evidence="19 20">
    <name type="scientific">Candidatus Nomurabacteria bacterium GW2011_GWA2_41_25</name>
    <dbReference type="NCBI Taxonomy" id="1618736"/>
    <lineage>
        <taxon>Bacteria</taxon>
        <taxon>Candidatus Nomuraibacteriota</taxon>
    </lineage>
</organism>
<dbReference type="InterPro" id="IPR015886">
    <property type="entry name" value="H2TH_FPG"/>
</dbReference>
<evidence type="ECO:0000256" key="15">
    <source>
        <dbReference type="ARBA" id="ARBA00044632"/>
    </source>
</evidence>
<keyword evidence="11" id="KW-0234">DNA repair</keyword>
<evidence type="ECO:0000313" key="20">
    <source>
        <dbReference type="Proteomes" id="UP000034236"/>
    </source>
</evidence>
<keyword evidence="7 16" id="KW-0863">Zinc-finger</keyword>
<comment type="subunit">
    <text evidence="4">Monomer.</text>
</comment>
<dbReference type="NCBIfam" id="NF002211">
    <property type="entry name" value="PRK01103.1"/>
    <property type="match status" value="1"/>
</dbReference>
<name>A0A0G0VUU0_9BACT</name>
<evidence type="ECO:0000256" key="7">
    <source>
        <dbReference type="ARBA" id="ARBA00022771"/>
    </source>
</evidence>
<dbReference type="SUPFAM" id="SSF57716">
    <property type="entry name" value="Glucocorticoid receptor-like (DNA-binding domain)"/>
    <property type="match status" value="1"/>
</dbReference>
<evidence type="ECO:0000256" key="6">
    <source>
        <dbReference type="ARBA" id="ARBA00022763"/>
    </source>
</evidence>
<dbReference type="Gene3D" id="1.10.8.50">
    <property type="match status" value="1"/>
</dbReference>
<evidence type="ECO:0000256" key="9">
    <source>
        <dbReference type="ARBA" id="ARBA00022833"/>
    </source>
</evidence>
<comment type="catalytic activity">
    <reaction evidence="1">
        <text>Hydrolysis of DNA containing ring-opened 7-methylguanine residues, releasing 2,6-diamino-4-hydroxy-5-(N-methyl)formamidopyrimidine.</text>
        <dbReference type="EC" id="3.2.2.23"/>
    </reaction>
</comment>
<reference evidence="19 20" key="1">
    <citation type="journal article" date="2015" name="Nature">
        <title>rRNA introns, odd ribosomes, and small enigmatic genomes across a large radiation of phyla.</title>
        <authorList>
            <person name="Brown C.T."/>
            <person name="Hug L.A."/>
            <person name="Thomas B.C."/>
            <person name="Sharon I."/>
            <person name="Castelle C.J."/>
            <person name="Singh A."/>
            <person name="Wilkins M.J."/>
            <person name="Williams K.H."/>
            <person name="Banfield J.F."/>
        </authorList>
    </citation>
    <scope>NUCLEOTIDE SEQUENCE [LARGE SCALE GENOMIC DNA]</scope>
</reference>
<dbReference type="EMBL" id="LCBE01000005">
    <property type="protein sequence ID" value="KKS04595.1"/>
    <property type="molecule type" value="Genomic_DNA"/>
</dbReference>
<dbReference type="FunFam" id="1.10.8.50:FF:000003">
    <property type="entry name" value="Formamidopyrimidine-DNA glycosylase"/>
    <property type="match status" value="1"/>
</dbReference>
<evidence type="ECO:0000256" key="11">
    <source>
        <dbReference type="ARBA" id="ARBA00023204"/>
    </source>
</evidence>
<dbReference type="SUPFAM" id="SSF46946">
    <property type="entry name" value="S13-like H2TH domain"/>
    <property type="match status" value="1"/>
</dbReference>
<keyword evidence="12" id="KW-0456">Lyase</keyword>
<dbReference type="PANTHER" id="PTHR22993:SF9">
    <property type="entry name" value="FORMAMIDOPYRIMIDINE-DNA GLYCOSYLASE"/>
    <property type="match status" value="1"/>
</dbReference>
<dbReference type="Gene3D" id="3.20.190.10">
    <property type="entry name" value="MutM-like, N-terminal"/>
    <property type="match status" value="1"/>
</dbReference>
<dbReference type="AlphaFoldDB" id="A0A0G0VUU0"/>
<dbReference type="GO" id="GO:0003684">
    <property type="term" value="F:damaged DNA binding"/>
    <property type="evidence" value="ECO:0007669"/>
    <property type="project" value="InterPro"/>
</dbReference>
<dbReference type="Pfam" id="PF01149">
    <property type="entry name" value="Fapy_DNA_glyco"/>
    <property type="match status" value="1"/>
</dbReference>
<dbReference type="InterPro" id="IPR020629">
    <property type="entry name" value="FPG_Glyclase"/>
</dbReference>
<dbReference type="Proteomes" id="UP000034236">
    <property type="component" value="Unassembled WGS sequence"/>
</dbReference>
<dbReference type="SUPFAM" id="SSF81624">
    <property type="entry name" value="N-terminal domain of MutM-like DNA repair proteins"/>
    <property type="match status" value="1"/>
</dbReference>
<dbReference type="CDD" id="cd08966">
    <property type="entry name" value="EcFpg-like_N"/>
    <property type="match status" value="1"/>
</dbReference>
<evidence type="ECO:0000259" key="18">
    <source>
        <dbReference type="PROSITE" id="PS51068"/>
    </source>
</evidence>
<accession>A0A0G0VUU0</accession>
<evidence type="ECO:0000256" key="14">
    <source>
        <dbReference type="ARBA" id="ARBA00023295"/>
    </source>
</evidence>
<keyword evidence="9" id="KW-0862">Zinc</keyword>
<keyword evidence="6" id="KW-0227">DNA damage</keyword>
<keyword evidence="8" id="KW-0378">Hydrolase</keyword>
<evidence type="ECO:0000256" key="2">
    <source>
        <dbReference type="ARBA" id="ARBA00001947"/>
    </source>
</evidence>
<evidence type="ECO:0000256" key="1">
    <source>
        <dbReference type="ARBA" id="ARBA00001668"/>
    </source>
</evidence>
<evidence type="ECO:0000256" key="12">
    <source>
        <dbReference type="ARBA" id="ARBA00023239"/>
    </source>
</evidence>
<dbReference type="InterPro" id="IPR010979">
    <property type="entry name" value="Ribosomal_uS13-like_H2TH"/>
</dbReference>
<comment type="similarity">
    <text evidence="3">Belongs to the FPG family.</text>
</comment>
<sequence length="314" mass="35925">MPELPEVETTVKGLRKTILGLTIKNVWTDLATKDKRQKSSIANLKFFVVFKKEILNKKILSVERRAKNILINTSDGKTILVHLKMTGHLLYGKYKFHPSPTLPLTRGGRRVGSWIPSEKGPLNDPYNRFIHAIFVFSNKKHLAFSDARKFGKITLLDSYTAHQSKHLNNIGPEPLDKKFTLEKLKECLNKKPNGKIKTILMDQSIIAGIGNIYSDEMLWRAKVNPEQKISKLKDKEIKLMFKAMKEILAKGINFGGDSMSDYRNIHGLPGKFQLHHEAYQRTGEKCRKKGCKGIIKRKVINGRSAHFCSFHQKY</sequence>
<dbReference type="InterPro" id="IPR035937">
    <property type="entry name" value="FPG_N"/>
</dbReference>
<dbReference type="PROSITE" id="PS51068">
    <property type="entry name" value="FPG_CAT"/>
    <property type="match status" value="1"/>
</dbReference>
<keyword evidence="13" id="KW-0511">Multifunctional enzyme</keyword>
<dbReference type="GO" id="GO:0006284">
    <property type="term" value="P:base-excision repair"/>
    <property type="evidence" value="ECO:0007669"/>
    <property type="project" value="InterPro"/>
</dbReference>
<evidence type="ECO:0000256" key="5">
    <source>
        <dbReference type="ARBA" id="ARBA00022723"/>
    </source>
</evidence>
<comment type="caution">
    <text evidence="19">The sequence shown here is derived from an EMBL/GenBank/DDBJ whole genome shotgun (WGS) entry which is preliminary data.</text>
</comment>
<dbReference type="PANTHER" id="PTHR22993">
    <property type="entry name" value="FORMAMIDOPYRIMIDINE-DNA GLYCOSYLASE"/>
    <property type="match status" value="1"/>
</dbReference>
<keyword evidence="14" id="KW-0326">Glycosidase</keyword>
<dbReference type="InterPro" id="IPR000214">
    <property type="entry name" value="Znf_DNA_glyclase/AP_lyase"/>
</dbReference>
<dbReference type="PROSITE" id="PS51066">
    <property type="entry name" value="ZF_FPG_2"/>
    <property type="match status" value="1"/>
</dbReference>
<comment type="catalytic activity">
    <reaction evidence="15">
        <text>2'-deoxyribonucleotide-(2'-deoxyribose 5'-phosphate)-2'-deoxyribonucleotide-DNA = a 3'-end 2'-deoxyribonucleotide-(2,3-dehydro-2,3-deoxyribose 5'-phosphate)-DNA + a 5'-end 5'-phospho-2'-deoxyribonucleoside-DNA + H(+)</text>
        <dbReference type="Rhea" id="RHEA:66592"/>
        <dbReference type="Rhea" id="RHEA-COMP:13180"/>
        <dbReference type="Rhea" id="RHEA-COMP:16897"/>
        <dbReference type="Rhea" id="RHEA-COMP:17067"/>
        <dbReference type="ChEBI" id="CHEBI:15378"/>
        <dbReference type="ChEBI" id="CHEBI:136412"/>
        <dbReference type="ChEBI" id="CHEBI:157695"/>
        <dbReference type="ChEBI" id="CHEBI:167181"/>
        <dbReference type="EC" id="4.2.99.18"/>
    </reaction>
</comment>
<dbReference type="GO" id="GO:0008270">
    <property type="term" value="F:zinc ion binding"/>
    <property type="evidence" value="ECO:0007669"/>
    <property type="project" value="UniProtKB-KW"/>
</dbReference>
<dbReference type="PATRIC" id="fig|1618736.3.peg.278"/>
<proteinExistence type="inferred from homology"/>
<evidence type="ECO:0000313" key="19">
    <source>
        <dbReference type="EMBL" id="KKS04595.1"/>
    </source>
</evidence>
<dbReference type="InterPro" id="IPR012319">
    <property type="entry name" value="FPG_cat"/>
</dbReference>
<dbReference type="GO" id="GO:0140078">
    <property type="term" value="F:class I DNA-(apurinic or apyrimidinic site) endonuclease activity"/>
    <property type="evidence" value="ECO:0007669"/>
    <property type="project" value="UniProtKB-EC"/>
</dbReference>
<evidence type="ECO:0000256" key="16">
    <source>
        <dbReference type="PROSITE-ProRule" id="PRU00391"/>
    </source>
</evidence>
<protein>
    <submittedName>
        <fullName evidence="19">Formamidopyrimidine-DNA glycosylase</fullName>
    </submittedName>
</protein>
<dbReference type="Pfam" id="PF06831">
    <property type="entry name" value="H2TH"/>
    <property type="match status" value="1"/>
</dbReference>
<feature type="domain" description="Formamidopyrimidine-DNA glycosylase catalytic" evidence="18">
    <location>
        <begin position="2"/>
        <end position="151"/>
    </location>
</feature>
<feature type="domain" description="FPG-type" evidence="17">
    <location>
        <begin position="277"/>
        <end position="313"/>
    </location>
</feature>
<dbReference type="SMART" id="SM00898">
    <property type="entry name" value="Fapy_DNA_glyco"/>
    <property type="match status" value="1"/>
</dbReference>
<evidence type="ECO:0000259" key="17">
    <source>
        <dbReference type="PROSITE" id="PS51066"/>
    </source>
</evidence>
<dbReference type="SMART" id="SM01232">
    <property type="entry name" value="H2TH"/>
    <property type="match status" value="1"/>
</dbReference>
<keyword evidence="10" id="KW-0238">DNA-binding</keyword>
<dbReference type="GO" id="GO:0034039">
    <property type="term" value="F:8-oxo-7,8-dihydroguanine DNA N-glycosylase activity"/>
    <property type="evidence" value="ECO:0007669"/>
    <property type="project" value="TreeGrafter"/>
</dbReference>
<evidence type="ECO:0000256" key="4">
    <source>
        <dbReference type="ARBA" id="ARBA00011245"/>
    </source>
</evidence>
<evidence type="ECO:0000256" key="13">
    <source>
        <dbReference type="ARBA" id="ARBA00023268"/>
    </source>
</evidence>
<evidence type="ECO:0000256" key="8">
    <source>
        <dbReference type="ARBA" id="ARBA00022801"/>
    </source>
</evidence>
<evidence type="ECO:0000256" key="10">
    <source>
        <dbReference type="ARBA" id="ARBA00023125"/>
    </source>
</evidence>
<keyword evidence="5" id="KW-0479">Metal-binding</keyword>
<gene>
    <name evidence="19" type="ORF">UU58_C0005G0044</name>
</gene>
<evidence type="ECO:0000256" key="3">
    <source>
        <dbReference type="ARBA" id="ARBA00009409"/>
    </source>
</evidence>
<comment type="cofactor">
    <cofactor evidence="2">
        <name>Zn(2+)</name>
        <dbReference type="ChEBI" id="CHEBI:29105"/>
    </cofactor>
</comment>